<gene>
    <name evidence="2" type="ORF">E1269_03850</name>
</gene>
<dbReference type="InParanoid" id="A0A4R5DJW5"/>
<keyword evidence="3" id="KW-1185">Reference proteome</keyword>
<name>A0A4R5DJW5_9ACTN</name>
<dbReference type="RefSeq" id="WP_131891454.1">
    <property type="nucleotide sequence ID" value="NZ_SMKZ01000003.1"/>
</dbReference>
<dbReference type="Proteomes" id="UP000294739">
    <property type="component" value="Unassembled WGS sequence"/>
</dbReference>
<evidence type="ECO:0000256" key="1">
    <source>
        <dbReference type="SAM" id="SignalP"/>
    </source>
</evidence>
<comment type="caution">
    <text evidence="2">The sequence shown here is derived from an EMBL/GenBank/DDBJ whole genome shotgun (WGS) entry which is preliminary data.</text>
</comment>
<evidence type="ECO:0000313" key="2">
    <source>
        <dbReference type="EMBL" id="TDE14299.1"/>
    </source>
</evidence>
<dbReference type="InterPro" id="IPR006311">
    <property type="entry name" value="TAT_signal"/>
</dbReference>
<organism evidence="2 3">
    <name type="scientific">Jiangella asiatica</name>
    <dbReference type="NCBI Taxonomy" id="2530372"/>
    <lineage>
        <taxon>Bacteria</taxon>
        <taxon>Bacillati</taxon>
        <taxon>Actinomycetota</taxon>
        <taxon>Actinomycetes</taxon>
        <taxon>Jiangellales</taxon>
        <taxon>Jiangellaceae</taxon>
        <taxon>Jiangella</taxon>
    </lineage>
</organism>
<dbReference type="EMBL" id="SMKZ01000003">
    <property type="protein sequence ID" value="TDE14299.1"/>
    <property type="molecule type" value="Genomic_DNA"/>
</dbReference>
<proteinExistence type="predicted"/>
<evidence type="ECO:0000313" key="3">
    <source>
        <dbReference type="Proteomes" id="UP000294739"/>
    </source>
</evidence>
<reference evidence="2 3" key="1">
    <citation type="submission" date="2019-03" db="EMBL/GenBank/DDBJ databases">
        <title>Draft genome sequences of novel Actinobacteria.</title>
        <authorList>
            <person name="Sahin N."/>
            <person name="Ay H."/>
            <person name="Saygin H."/>
        </authorList>
    </citation>
    <scope>NUCLEOTIDE SEQUENCE [LARGE SCALE GENOMIC DNA]</scope>
    <source>
        <strain evidence="2 3">5K138</strain>
    </source>
</reference>
<feature type="chain" id="PRO_5038982412" description="DUF4185 domain-containing protein" evidence="1">
    <location>
        <begin position="25"/>
        <end position="383"/>
    </location>
</feature>
<dbReference type="PROSITE" id="PS51318">
    <property type="entry name" value="TAT"/>
    <property type="match status" value="1"/>
</dbReference>
<dbReference type="AlphaFoldDB" id="A0A4R5DJW5"/>
<protein>
    <recommendedName>
        <fullName evidence="4">DUF4185 domain-containing protein</fullName>
    </recommendedName>
</protein>
<evidence type="ECO:0008006" key="4">
    <source>
        <dbReference type="Google" id="ProtNLM"/>
    </source>
</evidence>
<dbReference type="OrthoDB" id="284233at2"/>
<keyword evidence="1" id="KW-0732">Signal</keyword>
<sequence length="383" mass="42535">MNRNLSRRATLVGAAGTLAGAFLARPAASARPRQVAHTGEAWPEADALFKSDPRWRGGDLALPTVLAPGRVLWHFGDSFIDLEPPYERAGSTFIRNSIAIQQGLNPASADIEFHWSMNGAEPRAFFDTALSPVRREPDSVYWCNSSLVVDNGSTSVLATLFAEWTHDALPTRLGTTWAFVPNYQEHPSEWEITYVLGPDVAGELGARFEPRYWSLTRRGSYVEGYGTFHGIISSNPVYRVRWPAAELLNGNVSGGEWKDGDVWRPAADFNGAQPSEAAFTSRALQFSVHQESPGYTMITQSADYGPMAWDHAPTPDGHWGQQFTVVYDHPERQRPGVRVYHNWAVPALTSDDADLIAIYSSNGPNVFEDESTYYPRFVKIHYA</sequence>
<feature type="signal peptide" evidence="1">
    <location>
        <begin position="1"/>
        <end position="24"/>
    </location>
</feature>
<accession>A0A4R5DJW5</accession>